<dbReference type="WBParaSite" id="JU765_v2.g3026.t3">
    <property type="protein sequence ID" value="JU765_v2.g3026.t3"/>
    <property type="gene ID" value="JU765_v2.g3026"/>
</dbReference>
<name>A0AC34R3G3_9BILA</name>
<evidence type="ECO:0000313" key="2">
    <source>
        <dbReference type="WBParaSite" id="JU765_v2.g3026.t3"/>
    </source>
</evidence>
<evidence type="ECO:0000313" key="1">
    <source>
        <dbReference type="Proteomes" id="UP000887576"/>
    </source>
</evidence>
<dbReference type="Proteomes" id="UP000887576">
    <property type="component" value="Unplaced"/>
</dbReference>
<organism evidence="1 2">
    <name type="scientific">Panagrolaimus sp. JU765</name>
    <dbReference type="NCBI Taxonomy" id="591449"/>
    <lineage>
        <taxon>Eukaryota</taxon>
        <taxon>Metazoa</taxon>
        <taxon>Ecdysozoa</taxon>
        <taxon>Nematoda</taxon>
        <taxon>Chromadorea</taxon>
        <taxon>Rhabditida</taxon>
        <taxon>Tylenchina</taxon>
        <taxon>Panagrolaimomorpha</taxon>
        <taxon>Panagrolaimoidea</taxon>
        <taxon>Panagrolaimidae</taxon>
        <taxon>Panagrolaimus</taxon>
    </lineage>
</organism>
<proteinExistence type="predicted"/>
<reference evidence="2" key="1">
    <citation type="submission" date="2022-11" db="UniProtKB">
        <authorList>
            <consortium name="WormBaseParasite"/>
        </authorList>
    </citation>
    <scope>IDENTIFICATION</scope>
</reference>
<protein>
    <submittedName>
        <fullName evidence="2">Uncharacterized protein</fullName>
    </submittedName>
</protein>
<accession>A0AC34R3G3</accession>
<sequence>MIATTVLDQIKGPLSSSPVSTSNGTGISSKCAICGDAAHGFHFGVSACRACAAFFRRSTISNRKYQCRFGGNCDVGKDVRCCCRACRMAKCLSLGMNAEDVRCCCRACRMAKCLSLGMNAEAVQRHRDHIGPRKRREDSIGSGDSDSGTANRESMTPSEYPTLILQNGNNDVYSPTVSTSYQMPVSFVENAKTYAVLRTENCLEQPSTSTPMSYATSIVSPNSAFTAVAPPLANPQDPLGYLMQNPLYAKLNLSQNMPMPLLSEVSRGYKKLCSLRKTTNRLRQEAGLMKLFDDNLELTEGTYNDNVTTIKNDLSLVSEMISDHFIPLARFSVDAKWLLLRNYFSSFICAERSVNTSRMFPNKEDARMLISCQHYINLRNMDKFFDVPGCKGTPREVASIFEKTFMKMKTLVVNVIIDLQLSDDEVAGLFCVLFWSDVVEGLTSEEEALLLETRDASFEELYFACRCRVSTVDELGIRFGKICNLIPVLKRMTVELSEDFSVVNILNIFDIDTFLHKLLPNSF</sequence>